<keyword evidence="5" id="KW-0812">Transmembrane</keyword>
<dbReference type="SUPFAM" id="SSF46626">
    <property type="entry name" value="Cytochrome c"/>
    <property type="match status" value="1"/>
</dbReference>
<dbReference type="AlphaFoldDB" id="A0A4R9FN18"/>
<dbReference type="EMBL" id="RQEP01000019">
    <property type="protein sequence ID" value="TGJ99449.1"/>
    <property type="molecule type" value="Genomic_DNA"/>
</dbReference>
<dbReference type="GO" id="GO:0009055">
    <property type="term" value="F:electron transfer activity"/>
    <property type="evidence" value="ECO:0007669"/>
    <property type="project" value="InterPro"/>
</dbReference>
<dbReference type="InterPro" id="IPR038414">
    <property type="entry name" value="CcoP_N_sf"/>
</dbReference>
<dbReference type="InterPro" id="IPR050597">
    <property type="entry name" value="Cytochrome_c_Oxidase_Subunit"/>
</dbReference>
<evidence type="ECO:0000256" key="2">
    <source>
        <dbReference type="ARBA" id="ARBA00022723"/>
    </source>
</evidence>
<dbReference type="PANTHER" id="PTHR33751">
    <property type="entry name" value="CBB3-TYPE CYTOCHROME C OXIDASE SUBUNIT FIXP"/>
    <property type="match status" value="1"/>
</dbReference>
<dbReference type="Pfam" id="PF13442">
    <property type="entry name" value="Cytochrome_CBB3"/>
    <property type="match status" value="1"/>
</dbReference>
<feature type="domain" description="Cytochrome c" evidence="6">
    <location>
        <begin position="84"/>
        <end position="170"/>
    </location>
</feature>
<dbReference type="Pfam" id="PF14715">
    <property type="entry name" value="FixP_N"/>
    <property type="match status" value="1"/>
</dbReference>
<keyword evidence="5" id="KW-0472">Membrane</keyword>
<evidence type="ECO:0000256" key="4">
    <source>
        <dbReference type="PROSITE-ProRule" id="PRU00433"/>
    </source>
</evidence>
<dbReference type="Gene3D" id="1.10.760.10">
    <property type="entry name" value="Cytochrome c-like domain"/>
    <property type="match status" value="1"/>
</dbReference>
<dbReference type="InterPro" id="IPR032858">
    <property type="entry name" value="CcoP_N"/>
</dbReference>
<keyword evidence="5" id="KW-1133">Transmembrane helix</keyword>
<dbReference type="OrthoDB" id="7933886at2"/>
<dbReference type="RefSeq" id="WP_135589541.1">
    <property type="nucleotide sequence ID" value="NZ_RQEP01000019.1"/>
</dbReference>
<evidence type="ECO:0000256" key="3">
    <source>
        <dbReference type="ARBA" id="ARBA00023004"/>
    </source>
</evidence>
<reference evidence="7" key="1">
    <citation type="journal article" date="2019" name="PLoS Negl. Trop. Dis.">
        <title>Revisiting the worldwide diversity of Leptospira species in the environment.</title>
        <authorList>
            <person name="Vincent A.T."/>
            <person name="Schiettekatte O."/>
            <person name="Bourhy P."/>
            <person name="Veyrier F.J."/>
            <person name="Picardeau M."/>
        </authorList>
    </citation>
    <scope>NUCLEOTIDE SEQUENCE [LARGE SCALE GENOMIC DNA]</scope>
    <source>
        <strain evidence="7">SSS9</strain>
    </source>
</reference>
<comment type="caution">
    <text evidence="7">The sequence shown here is derived from an EMBL/GenBank/DDBJ whole genome shotgun (WGS) entry which is preliminary data.</text>
</comment>
<evidence type="ECO:0000256" key="5">
    <source>
        <dbReference type="SAM" id="Phobius"/>
    </source>
</evidence>
<keyword evidence="8" id="KW-1185">Reference proteome</keyword>
<sequence length="177" mass="20167">MSDPNKEFDGIRQDDNPLPTWWKWVFFGSVVFAIFYAIYFHKYSDWGTTEYYSAQVKDYEKEFPNKNLKVETVDGVNPFRNNSEAITAGQTTFQTYCVACHGPTGEGLVGPNLMDKQWLHGNTDKQIYETVMKGVPVEKTKLGRGPMPPHENSLGSEKIYQVMAWLAARNPDLKASN</sequence>
<keyword evidence="3 4" id="KW-0408">Iron</keyword>
<proteinExistence type="predicted"/>
<keyword evidence="1 4" id="KW-0349">Heme</keyword>
<evidence type="ECO:0000259" key="6">
    <source>
        <dbReference type="PROSITE" id="PS51007"/>
    </source>
</evidence>
<evidence type="ECO:0000313" key="7">
    <source>
        <dbReference type="EMBL" id="TGJ99449.1"/>
    </source>
</evidence>
<dbReference type="PROSITE" id="PS51007">
    <property type="entry name" value="CYTC"/>
    <property type="match status" value="1"/>
</dbReference>
<protein>
    <submittedName>
        <fullName evidence="7">Cytochrome C</fullName>
    </submittedName>
</protein>
<dbReference type="InterPro" id="IPR036909">
    <property type="entry name" value="Cyt_c-like_dom_sf"/>
</dbReference>
<evidence type="ECO:0000313" key="8">
    <source>
        <dbReference type="Proteomes" id="UP000297453"/>
    </source>
</evidence>
<dbReference type="GO" id="GO:0046872">
    <property type="term" value="F:metal ion binding"/>
    <property type="evidence" value="ECO:0007669"/>
    <property type="project" value="UniProtKB-KW"/>
</dbReference>
<evidence type="ECO:0000256" key="1">
    <source>
        <dbReference type="ARBA" id="ARBA00022617"/>
    </source>
</evidence>
<dbReference type="InterPro" id="IPR009056">
    <property type="entry name" value="Cyt_c-like_dom"/>
</dbReference>
<gene>
    <name evidence="7" type="ORF">EHO59_16445</name>
</gene>
<dbReference type="Gene3D" id="6.10.280.130">
    <property type="match status" value="1"/>
</dbReference>
<name>A0A4R9FN18_9LEPT</name>
<dbReference type="Proteomes" id="UP000297453">
    <property type="component" value="Unassembled WGS sequence"/>
</dbReference>
<organism evidence="7 8">
    <name type="scientific">Leptospira semungkisensis</name>
    <dbReference type="NCBI Taxonomy" id="2484985"/>
    <lineage>
        <taxon>Bacteria</taxon>
        <taxon>Pseudomonadati</taxon>
        <taxon>Spirochaetota</taxon>
        <taxon>Spirochaetia</taxon>
        <taxon>Leptospirales</taxon>
        <taxon>Leptospiraceae</taxon>
        <taxon>Leptospira</taxon>
    </lineage>
</organism>
<dbReference type="PANTHER" id="PTHR33751:SF1">
    <property type="entry name" value="CBB3-TYPE CYTOCHROME C OXIDASE SUBUNIT FIXP"/>
    <property type="match status" value="1"/>
</dbReference>
<keyword evidence="2 4" id="KW-0479">Metal-binding</keyword>
<accession>A0A4R9FN18</accession>
<dbReference type="GO" id="GO:0020037">
    <property type="term" value="F:heme binding"/>
    <property type="evidence" value="ECO:0007669"/>
    <property type="project" value="InterPro"/>
</dbReference>
<feature type="transmembrane region" description="Helical" evidence="5">
    <location>
        <begin position="20"/>
        <end position="39"/>
    </location>
</feature>